<dbReference type="EMBL" id="FP929061">
    <property type="protein sequence ID" value="CBL39038.1"/>
    <property type="molecule type" value="Genomic_DNA"/>
</dbReference>
<dbReference type="AlphaFoldDB" id="D4MUH2"/>
<protein>
    <submittedName>
        <fullName evidence="2">Uncharacterized protein</fullName>
    </submittedName>
</protein>
<keyword evidence="1" id="KW-1133">Transmembrane helix</keyword>
<evidence type="ECO:0000256" key="1">
    <source>
        <dbReference type="SAM" id="Phobius"/>
    </source>
</evidence>
<dbReference type="RefSeq" id="WP_008393902.1">
    <property type="nucleotide sequence ID" value="NC_021016.1"/>
</dbReference>
<accession>D4MUH2</accession>
<evidence type="ECO:0000313" key="2">
    <source>
        <dbReference type="EMBL" id="CBL39038.1"/>
    </source>
</evidence>
<proteinExistence type="predicted"/>
<reference evidence="2 3" key="1">
    <citation type="submission" date="2010-03" db="EMBL/GenBank/DDBJ databases">
        <title>The genome sequence of Clostridiales sp. SSC/2.</title>
        <authorList>
            <consortium name="metaHIT consortium -- http://www.metahit.eu/"/>
            <person name="Pajon A."/>
            <person name="Turner K."/>
            <person name="Parkhill J."/>
            <person name="Duncan S."/>
            <person name="Flint H."/>
        </authorList>
    </citation>
    <scope>NUCLEOTIDE SEQUENCE [LARGE SCALE GENOMIC DNA]</scope>
    <source>
        <strain evidence="2 3">SSC/2</strain>
    </source>
</reference>
<sequence length="58" mass="6812">MISFTAFKLFILIVYVWFAVGIAVISVFAIRELFSWFKVPNEHISQSIQKGPRKNYEM</sequence>
<dbReference type="Proteomes" id="UP000008960">
    <property type="component" value="Chromosome"/>
</dbReference>
<reference evidence="2 3" key="2">
    <citation type="submission" date="2010-03" db="EMBL/GenBank/DDBJ databases">
        <authorList>
            <person name="Pajon A."/>
        </authorList>
    </citation>
    <scope>NUCLEOTIDE SEQUENCE [LARGE SCALE GENOMIC DNA]</scope>
    <source>
        <strain evidence="2 3">SSC/2</strain>
    </source>
</reference>
<feature type="transmembrane region" description="Helical" evidence="1">
    <location>
        <begin position="6"/>
        <end position="30"/>
    </location>
</feature>
<gene>
    <name evidence="2" type="ORF">CL2_21680</name>
</gene>
<name>D4MUH2_ANAHA</name>
<dbReference type="KEGG" id="bprl:CL2_21680"/>
<keyword evidence="1" id="KW-0812">Transmembrane</keyword>
<organism evidence="2 3">
    <name type="scientific">Anaerostipes hadrus</name>
    <dbReference type="NCBI Taxonomy" id="649756"/>
    <lineage>
        <taxon>Bacteria</taxon>
        <taxon>Bacillati</taxon>
        <taxon>Bacillota</taxon>
        <taxon>Clostridia</taxon>
        <taxon>Lachnospirales</taxon>
        <taxon>Lachnospiraceae</taxon>
        <taxon>Anaerostipes</taxon>
    </lineage>
</organism>
<evidence type="ECO:0000313" key="3">
    <source>
        <dbReference type="Proteomes" id="UP000008960"/>
    </source>
</evidence>
<keyword evidence="1" id="KW-0472">Membrane</keyword>